<dbReference type="InterPro" id="IPR029060">
    <property type="entry name" value="PIN-like_dom_sf"/>
</dbReference>
<dbReference type="SUPFAM" id="SSF47807">
    <property type="entry name" value="5' to 3' exonuclease, C-terminal subdomain"/>
    <property type="match status" value="1"/>
</dbReference>
<dbReference type="GO" id="GO:0004527">
    <property type="term" value="F:exonuclease activity"/>
    <property type="evidence" value="ECO:0007669"/>
    <property type="project" value="UniProtKB-KW"/>
</dbReference>
<sequence length="289" mass="32565">MDGDFCAYNCAGSDDTDPGQARRNLLSKLDSIKFASGATAVVVHLTDRASTKGERFLAATVKPYQGQRNSGRKPKNWEVLREYMETYEGDKFRVKNWMTREADDGIAYVTHHAADHGKLSVICTADKDMRMLPGRHVIWKTKQLIDVPFGTYEMIGPDDETYGHKWFWLQMLMGDTADFIPGLPKYITPSGKEAQLGKQTAYKLLAGTENNAEAYAVVSGLYRGYYEDEWADRFVEQATLLWLRTDRFAGLLDFMTLIPFARSLDEAGQRLCDRVATARAEVEAILCGD</sequence>
<keyword evidence="2" id="KW-1185">Reference proteome</keyword>
<accession>A0A6F8ZJZ7</accession>
<keyword evidence="1" id="KW-0269">Exonuclease</keyword>
<dbReference type="InterPro" id="IPR036279">
    <property type="entry name" value="5-3_exonuclease_C_sf"/>
</dbReference>
<dbReference type="EMBL" id="LR778216">
    <property type="protein sequence ID" value="CAB1282931.1"/>
    <property type="molecule type" value="Genomic_DNA"/>
</dbReference>
<dbReference type="Proteomes" id="UP000501273">
    <property type="component" value="Chromosome"/>
</dbReference>
<proteinExistence type="predicted"/>
<keyword evidence="1" id="KW-0378">Hydrolase</keyword>
<reference evidence="1 2" key="1">
    <citation type="submission" date="2020-03" db="EMBL/GenBank/DDBJ databases">
        <authorList>
            <person name="Ansaldi M."/>
            <person name="Clavijo F."/>
        </authorList>
    </citation>
    <scope>NUCLEOTIDE SEQUENCE [LARGE SCALE GENOMIC DNA]</scope>
</reference>
<keyword evidence="1" id="KW-0540">Nuclease</keyword>
<name>A0A6F8ZJZ7_9CAUD</name>
<protein>
    <submittedName>
        <fullName evidence="1">Phage exonuclease</fullName>
    </submittedName>
</protein>
<dbReference type="Gene3D" id="3.40.50.1010">
    <property type="entry name" value="5'-nuclease"/>
    <property type="match status" value="1"/>
</dbReference>
<evidence type="ECO:0000313" key="1">
    <source>
        <dbReference type="EMBL" id="CAB1282931.1"/>
    </source>
</evidence>
<dbReference type="SUPFAM" id="SSF88723">
    <property type="entry name" value="PIN domain-like"/>
    <property type="match status" value="1"/>
</dbReference>
<evidence type="ECO:0000313" key="2">
    <source>
        <dbReference type="Proteomes" id="UP000501273"/>
    </source>
</evidence>
<organism evidence="1 2">
    <name type="scientific">Xylella phage Cota</name>
    <dbReference type="NCBI Taxonomy" id="2699877"/>
    <lineage>
        <taxon>Viruses</taxon>
        <taxon>Duplodnaviria</taxon>
        <taxon>Heunggongvirae</taxon>
        <taxon>Uroviricota</taxon>
        <taxon>Caudoviricetes</taxon>
        <taxon>Autographivirales</taxon>
        <taxon>Autonotataviridae</taxon>
        <taxon>Cotavirus</taxon>
        <taxon>Cotavirus cota</taxon>
    </lineage>
</organism>